<dbReference type="Gene3D" id="3.10.180.10">
    <property type="entry name" value="2,3-Dihydroxybiphenyl 1,2-Dioxygenase, domain 1"/>
    <property type="match status" value="1"/>
</dbReference>
<protein>
    <submittedName>
        <fullName evidence="2">Glyoxalase</fullName>
    </submittedName>
</protein>
<evidence type="ECO:0000259" key="1">
    <source>
        <dbReference type="PROSITE" id="PS51819"/>
    </source>
</evidence>
<dbReference type="InterPro" id="IPR004360">
    <property type="entry name" value="Glyas_Fos-R_dOase_dom"/>
</dbReference>
<name>A0ABR5ALA2_9BACL</name>
<dbReference type="Proteomes" id="UP000031967">
    <property type="component" value="Unassembled WGS sequence"/>
</dbReference>
<dbReference type="SUPFAM" id="SSF54593">
    <property type="entry name" value="Glyoxalase/Bleomycin resistance protein/Dihydroxybiphenyl dioxygenase"/>
    <property type="match status" value="1"/>
</dbReference>
<dbReference type="EMBL" id="JXAK01000007">
    <property type="protein sequence ID" value="KIL41648.1"/>
    <property type="molecule type" value="Genomic_DNA"/>
</dbReference>
<gene>
    <name evidence="2" type="ORF">SD70_05900</name>
</gene>
<dbReference type="PROSITE" id="PS51819">
    <property type="entry name" value="VOC"/>
    <property type="match status" value="1"/>
</dbReference>
<dbReference type="CDD" id="cd06587">
    <property type="entry name" value="VOC"/>
    <property type="match status" value="1"/>
</dbReference>
<keyword evidence="3" id="KW-1185">Reference proteome</keyword>
<accession>A0ABR5ALA2</accession>
<dbReference type="InterPro" id="IPR029068">
    <property type="entry name" value="Glyas_Bleomycin-R_OHBP_Dase"/>
</dbReference>
<dbReference type="Pfam" id="PF00903">
    <property type="entry name" value="Glyoxalase"/>
    <property type="match status" value="1"/>
</dbReference>
<proteinExistence type="predicted"/>
<reference evidence="2 3" key="1">
    <citation type="submission" date="2014-12" db="EMBL/GenBank/DDBJ databases">
        <title>Draft genome sequence of Paenibacillus kamchatkensis strain B-2647.</title>
        <authorList>
            <person name="Karlyshev A.V."/>
            <person name="Kudryashova E.B."/>
        </authorList>
    </citation>
    <scope>NUCLEOTIDE SEQUENCE [LARGE SCALE GENOMIC DNA]</scope>
    <source>
        <strain evidence="2 3">VKM B-2647</strain>
    </source>
</reference>
<comment type="caution">
    <text evidence="2">The sequence shown here is derived from an EMBL/GenBank/DDBJ whole genome shotgun (WGS) entry which is preliminary data.</text>
</comment>
<sequence>MIQGLFETHIHVADLQRSAEFYEKVLGLEFAYEDRRRVRLYWIGGRGQAMLGIWEKEASQIVRQHFAFHTSIDNMKVIVPYLKDRGLQVRNFHDDGDENPFVFAWMPAVSIYFSDPDGHSLEFISMLPDEPKPEMGIVSWEEWETLHGRA</sequence>
<evidence type="ECO:0000313" key="3">
    <source>
        <dbReference type="Proteomes" id="UP000031967"/>
    </source>
</evidence>
<dbReference type="RefSeq" id="WP_041046510.1">
    <property type="nucleotide sequence ID" value="NZ_JXAK01000007.1"/>
</dbReference>
<organism evidence="2 3">
    <name type="scientific">Gordoniibacillus kamchatkensis</name>
    <dbReference type="NCBI Taxonomy" id="1590651"/>
    <lineage>
        <taxon>Bacteria</taxon>
        <taxon>Bacillati</taxon>
        <taxon>Bacillota</taxon>
        <taxon>Bacilli</taxon>
        <taxon>Bacillales</taxon>
        <taxon>Paenibacillaceae</taxon>
        <taxon>Gordoniibacillus</taxon>
    </lineage>
</organism>
<dbReference type="InterPro" id="IPR037523">
    <property type="entry name" value="VOC_core"/>
</dbReference>
<feature type="domain" description="VOC" evidence="1">
    <location>
        <begin position="4"/>
        <end position="126"/>
    </location>
</feature>
<evidence type="ECO:0000313" key="2">
    <source>
        <dbReference type="EMBL" id="KIL41648.1"/>
    </source>
</evidence>